<evidence type="ECO:0000313" key="3">
    <source>
        <dbReference type="EMBL" id="KAF9060713.1"/>
    </source>
</evidence>
<comment type="caution">
    <text evidence="3">The sequence shown here is derived from an EMBL/GenBank/DDBJ whole genome shotgun (WGS) entry which is preliminary data.</text>
</comment>
<feature type="transmembrane region" description="Helical" evidence="2">
    <location>
        <begin position="179"/>
        <end position="206"/>
    </location>
</feature>
<dbReference type="Proteomes" id="UP000772434">
    <property type="component" value="Unassembled WGS sequence"/>
</dbReference>
<proteinExistence type="predicted"/>
<feature type="transmembrane region" description="Helical" evidence="2">
    <location>
        <begin position="135"/>
        <end position="158"/>
    </location>
</feature>
<name>A0A9P5PBB1_9AGAR</name>
<reference evidence="3" key="1">
    <citation type="submission" date="2020-11" db="EMBL/GenBank/DDBJ databases">
        <authorList>
            <consortium name="DOE Joint Genome Institute"/>
            <person name="Ahrendt S."/>
            <person name="Riley R."/>
            <person name="Andreopoulos W."/>
            <person name="Labutti K."/>
            <person name="Pangilinan J."/>
            <person name="Ruiz-Duenas F.J."/>
            <person name="Barrasa J.M."/>
            <person name="Sanchez-Garcia M."/>
            <person name="Camarero S."/>
            <person name="Miyauchi S."/>
            <person name="Serrano A."/>
            <person name="Linde D."/>
            <person name="Babiker R."/>
            <person name="Drula E."/>
            <person name="Ayuso-Fernandez I."/>
            <person name="Pacheco R."/>
            <person name="Padilla G."/>
            <person name="Ferreira P."/>
            <person name="Barriuso J."/>
            <person name="Kellner H."/>
            <person name="Castanera R."/>
            <person name="Alfaro M."/>
            <person name="Ramirez L."/>
            <person name="Pisabarro A.G."/>
            <person name="Kuo A."/>
            <person name="Tritt A."/>
            <person name="Lipzen A."/>
            <person name="He G."/>
            <person name="Yan M."/>
            <person name="Ng V."/>
            <person name="Cullen D."/>
            <person name="Martin F."/>
            <person name="Rosso M.-N."/>
            <person name="Henrissat B."/>
            <person name="Hibbett D."/>
            <person name="Martinez A.T."/>
            <person name="Grigoriev I.V."/>
        </authorList>
    </citation>
    <scope>NUCLEOTIDE SEQUENCE</scope>
    <source>
        <strain evidence="3">AH 40177</strain>
    </source>
</reference>
<feature type="region of interest" description="Disordered" evidence="1">
    <location>
        <begin position="329"/>
        <end position="349"/>
    </location>
</feature>
<keyword evidence="2" id="KW-1133">Transmembrane helix</keyword>
<dbReference type="EMBL" id="JADNRY010000231">
    <property type="protein sequence ID" value="KAF9060713.1"/>
    <property type="molecule type" value="Genomic_DNA"/>
</dbReference>
<feature type="transmembrane region" description="Helical" evidence="2">
    <location>
        <begin position="212"/>
        <end position="232"/>
    </location>
</feature>
<feature type="transmembrane region" description="Helical" evidence="2">
    <location>
        <begin position="37"/>
        <end position="58"/>
    </location>
</feature>
<accession>A0A9P5PBB1</accession>
<organism evidence="3 4">
    <name type="scientific">Rhodocollybia butyracea</name>
    <dbReference type="NCBI Taxonomy" id="206335"/>
    <lineage>
        <taxon>Eukaryota</taxon>
        <taxon>Fungi</taxon>
        <taxon>Dikarya</taxon>
        <taxon>Basidiomycota</taxon>
        <taxon>Agaricomycotina</taxon>
        <taxon>Agaricomycetes</taxon>
        <taxon>Agaricomycetidae</taxon>
        <taxon>Agaricales</taxon>
        <taxon>Marasmiineae</taxon>
        <taxon>Omphalotaceae</taxon>
        <taxon>Rhodocollybia</taxon>
    </lineage>
</organism>
<keyword evidence="2" id="KW-0812">Transmembrane</keyword>
<gene>
    <name evidence="3" type="ORF">BDP27DRAFT_1370308</name>
</gene>
<dbReference type="AlphaFoldDB" id="A0A9P5PBB1"/>
<evidence type="ECO:0000313" key="4">
    <source>
        <dbReference type="Proteomes" id="UP000772434"/>
    </source>
</evidence>
<keyword evidence="2" id="KW-0472">Membrane</keyword>
<feature type="transmembrane region" description="Helical" evidence="2">
    <location>
        <begin position="70"/>
        <end position="87"/>
    </location>
</feature>
<sequence>MSHQYYSLLISYVELSIVAGPRAPGKRKMTDISCRNIYTTGLVFASICGIAMKLLSFLRVYALFGQKRSLLILLCPFIIIQIVNDVLKSFASSAFTSQGTPLELVSSCYSSSNSLSLQLEYRMLAFSKPIDQPCILVHIIAPILGLIYDAIIFILTLVRTAHHIMDSRKSGIHSITEVILRDGTLFFFTIFIISSIDAALAIASIFPAMSQSFSQAFVFVDSFLSVLSNLLINHFVLNLRVFSDRTVQHAPSNATAPPLSMLDFAENRFLGNIGAPLDHTQWENVDELENEVEQEHGDIEWRVSDNAVDPLTTLVPVIYDHDTEGGSIRFVPMQREAGPSSGSLSSKGR</sequence>
<evidence type="ECO:0000256" key="1">
    <source>
        <dbReference type="SAM" id="MobiDB-lite"/>
    </source>
</evidence>
<feature type="compositionally biased region" description="Polar residues" evidence="1">
    <location>
        <begin position="340"/>
        <end position="349"/>
    </location>
</feature>
<evidence type="ECO:0000256" key="2">
    <source>
        <dbReference type="SAM" id="Phobius"/>
    </source>
</evidence>
<protein>
    <submittedName>
        <fullName evidence="3">Uncharacterized protein</fullName>
    </submittedName>
</protein>
<keyword evidence="4" id="KW-1185">Reference proteome</keyword>